<comment type="caution">
    <text evidence="1">The sequence shown here is derived from an EMBL/GenBank/DDBJ whole genome shotgun (WGS) entry which is preliminary data.</text>
</comment>
<dbReference type="EMBL" id="JAGXEW010000015">
    <property type="protein sequence ID" value="KAK1163293.1"/>
    <property type="molecule type" value="Genomic_DNA"/>
</dbReference>
<protein>
    <submittedName>
        <fullName evidence="1">Uncharacterized protein</fullName>
    </submittedName>
</protein>
<organism evidence="1 2">
    <name type="scientific">Acipenser oxyrinchus oxyrinchus</name>
    <dbReference type="NCBI Taxonomy" id="40147"/>
    <lineage>
        <taxon>Eukaryota</taxon>
        <taxon>Metazoa</taxon>
        <taxon>Chordata</taxon>
        <taxon>Craniata</taxon>
        <taxon>Vertebrata</taxon>
        <taxon>Euteleostomi</taxon>
        <taxon>Actinopterygii</taxon>
        <taxon>Chondrostei</taxon>
        <taxon>Acipenseriformes</taxon>
        <taxon>Acipenseridae</taxon>
        <taxon>Acipenser</taxon>
    </lineage>
</organism>
<dbReference type="Proteomes" id="UP001230051">
    <property type="component" value="Unassembled WGS sequence"/>
</dbReference>
<dbReference type="AlphaFoldDB" id="A0AAD8G0N2"/>
<reference evidence="1" key="1">
    <citation type="submission" date="2022-02" db="EMBL/GenBank/DDBJ databases">
        <title>Atlantic sturgeon de novo genome assembly.</title>
        <authorList>
            <person name="Stock M."/>
            <person name="Klopp C."/>
            <person name="Guiguen Y."/>
            <person name="Cabau C."/>
            <person name="Parinello H."/>
            <person name="Santidrian Yebra-Pimentel E."/>
            <person name="Kuhl H."/>
            <person name="Dirks R.P."/>
            <person name="Guessner J."/>
            <person name="Wuertz S."/>
            <person name="Du K."/>
            <person name="Schartl M."/>
        </authorList>
    </citation>
    <scope>NUCLEOTIDE SEQUENCE</scope>
    <source>
        <strain evidence="1">STURGEONOMICS-FGT-2020</strain>
        <tissue evidence="1">Whole blood</tissue>
    </source>
</reference>
<gene>
    <name evidence="1" type="ORF">AOXY_G16731</name>
</gene>
<keyword evidence="2" id="KW-1185">Reference proteome</keyword>
<accession>A0AAD8G0N2</accession>
<name>A0AAD8G0N2_ACIOX</name>
<proteinExistence type="predicted"/>
<evidence type="ECO:0000313" key="2">
    <source>
        <dbReference type="Proteomes" id="UP001230051"/>
    </source>
</evidence>
<evidence type="ECO:0000313" key="1">
    <source>
        <dbReference type="EMBL" id="KAK1163293.1"/>
    </source>
</evidence>
<sequence length="101" mass="11414">MLLPGSCLRQCLQRLGTNSHGSKPQGREGEGLKCLQTPIAENLNSSFNYYYFRDGIVISHPHCSKDPQSATAAFNRDTHYHQHYKRGTNTHQRQKCGLLVV</sequence>